<reference evidence="1 2" key="1">
    <citation type="submission" date="2015-10" db="EMBL/GenBank/DDBJ databases">
        <title>Draft Genome Sequence of Chlorobium limicola strain Frasassi Growing under Artificial Lighting in the Frasassi Cave System.</title>
        <authorList>
            <person name="Mansor M."/>
            <person name="Macalady J."/>
        </authorList>
    </citation>
    <scope>NUCLEOTIDE SEQUENCE [LARGE SCALE GENOMIC DNA]</scope>
    <source>
        <strain evidence="1 2">Frasassi</strain>
    </source>
</reference>
<gene>
    <name evidence="1" type="ORF">ASB62_06080</name>
</gene>
<organism evidence="1 2">
    <name type="scientific">Chlorobium limicola</name>
    <dbReference type="NCBI Taxonomy" id="1092"/>
    <lineage>
        <taxon>Bacteria</taxon>
        <taxon>Pseudomonadati</taxon>
        <taxon>Chlorobiota</taxon>
        <taxon>Chlorobiia</taxon>
        <taxon>Chlorobiales</taxon>
        <taxon>Chlorobiaceae</taxon>
        <taxon>Chlorobium/Pelodictyon group</taxon>
        <taxon>Chlorobium</taxon>
    </lineage>
</organism>
<evidence type="ECO:0000313" key="1">
    <source>
        <dbReference type="EMBL" id="KUL27659.1"/>
    </source>
</evidence>
<proteinExistence type="predicted"/>
<accession>A0A101JIX8</accession>
<protein>
    <submittedName>
        <fullName evidence="1">Uncharacterized protein</fullName>
    </submittedName>
</protein>
<dbReference type="Proteomes" id="UP000053937">
    <property type="component" value="Unassembled WGS sequence"/>
</dbReference>
<name>A0A101JIX8_CHLLI</name>
<dbReference type="OrthoDB" id="596204at2"/>
<comment type="caution">
    <text evidence="1">The sequence shown here is derived from an EMBL/GenBank/DDBJ whole genome shotgun (WGS) entry which is preliminary data.</text>
</comment>
<evidence type="ECO:0000313" key="2">
    <source>
        <dbReference type="Proteomes" id="UP000053937"/>
    </source>
</evidence>
<sequence length="920" mass="103316">MEPTQSKHPVFEANQVLTNAHLNQNFDFLDEQERLTRANLIGTGVLNGLDIAVKNGVVEISKGCGITSEGYLITLQENLKLVSYAAYTPPINPSYRQFENQTLWELLESEANGSTLIDDTFLEGKTVLLFLELNTKSLRNCSPGNCDNKGSEITFSLKPLLAGSETIKKIISGTEPENDICAPSDSGSTLIEKIELPTLVMPRFDVPSTNPTTPTGVLKAFQNAISSTRLVSRIGLALRKAYNAFKPLIEDEIPESDFEALTSKYSFLESALQSPTQALYLQYFYDFCNDLIEAYNELLIKSNDLISVCCPPPNTFPRHLMLGSRDSGDSHASMRFRHLFIPALAATPLHNRKLEIILLMRRIAEMIRSFIIPAGTASAISSDAESLGKAEIRITPDRSNAELLSERSIPWYYRMKSDSPLYRLWNPGKTMREKAHENLGYRSDEYPEETPEFVVTPLAFNLEPYPFFRVEGHIGKPYQNVIQALTRIRSAYRLAFDIVVLHAGKNNATPGENERHANIEDFLDSHPGITHRSGVSVNGTFVLVCQSGSNRINALTNNSDPVFKEMLETVPDSVIADFYLPYRIEKPEILSNLLVRECSLNWIDSVRHLNNLSLRQYRPVATDKAPASTEKENNRLKNNYIVRIYHYDIQGISLLPSSKPVDIEVPLAGADSVARYRLSAIAAEINKTFPLGLVFDSEHETNSIVLRSLEGHRFRIELGGLQGNMIRYAYTENGMYRHVNNEWEPMEGEAKNRKSCRHISGSYREEAYEWLHRNFEPSRLTAVPAVSAEEVIVWEKTTLKRARTLNTAASLPIYRTVLEPLAAEIRRIDPLAKIILVGSWANGSWVSKINSENPEYPARNMSWNSFLELRKKVTGKTGYSGIELMIESAQEITENMIGISAGYPLRVIKGKKDAQKGLAL</sequence>
<keyword evidence="2" id="KW-1185">Reference proteome</keyword>
<dbReference type="RefSeq" id="WP_059139069.1">
    <property type="nucleotide sequence ID" value="NZ_LMBR01000143.1"/>
</dbReference>
<dbReference type="AlphaFoldDB" id="A0A101JIX8"/>
<dbReference type="EMBL" id="LMBR01000143">
    <property type="protein sequence ID" value="KUL27659.1"/>
    <property type="molecule type" value="Genomic_DNA"/>
</dbReference>